<gene>
    <name evidence="2" type="ORF">HZS54_21430</name>
</gene>
<feature type="transmembrane region" description="Helical" evidence="1">
    <location>
        <begin position="73"/>
        <end position="92"/>
    </location>
</feature>
<reference evidence="2 3" key="1">
    <citation type="submission" date="2020-07" db="EMBL/GenBank/DDBJ databases">
        <title>Halosimplex litoreum sp. nov. and Halosimplex rubrum sp. nov., isolated from different salt environments.</title>
        <authorList>
            <person name="Cui H."/>
        </authorList>
    </citation>
    <scope>NUCLEOTIDE SEQUENCE [LARGE SCALE GENOMIC DNA]</scope>
    <source>
        <strain evidence="2 3">R2</strain>
    </source>
</reference>
<dbReference type="Pfam" id="PF25927">
    <property type="entry name" value="DUF7972"/>
    <property type="match status" value="1"/>
</dbReference>
<dbReference type="AlphaFoldDB" id="A0A7D5PG61"/>
<proteinExistence type="predicted"/>
<sequence length="347" mass="38342">MSGDGDAPSDRLRDRADQSRWKLWAFLEADRWLVAGILVAFVFLVLVGAGYLYPTTENAIRSSDSVDTLFQGFLTATITGVTLVLTLNQLVLSQELGAVKDQRERMEGAMAFREDVAEVIEAAVSPSRPAQFLRALVQVSGDRAEDLREAVPDSDDGDLASEVADLTDSLVGNAERVASGLDDARFGEFDVISSALNFNYSWKIFTARRIREQYGDDLDEEGTEALDRLIEVLQLFGPAREHFKTLYFQWELINLSRQILAASVPALLVSAVMIIFFNDATYSVTVFGVETLALVMAVAATVAVVPFLILLAYVMRIATVTQHTLSIGPFILRETDDVTEVEWNRDS</sequence>
<accession>A0A7D5PG61</accession>
<dbReference type="Proteomes" id="UP000509346">
    <property type="component" value="Chromosome"/>
</dbReference>
<keyword evidence="3" id="KW-1185">Reference proteome</keyword>
<evidence type="ECO:0000256" key="1">
    <source>
        <dbReference type="SAM" id="Phobius"/>
    </source>
</evidence>
<dbReference type="KEGG" id="hpel:HZS54_21430"/>
<evidence type="ECO:0000313" key="3">
    <source>
        <dbReference type="Proteomes" id="UP000509346"/>
    </source>
</evidence>
<protein>
    <recommendedName>
        <fullName evidence="4">DUF4239 domain-containing protein</fullName>
    </recommendedName>
</protein>
<dbReference type="GeneID" id="56085209"/>
<keyword evidence="1" id="KW-0812">Transmembrane</keyword>
<evidence type="ECO:0000313" key="2">
    <source>
        <dbReference type="EMBL" id="QLH84040.1"/>
    </source>
</evidence>
<dbReference type="EMBL" id="CP058909">
    <property type="protein sequence ID" value="QLH84040.1"/>
    <property type="molecule type" value="Genomic_DNA"/>
</dbReference>
<name>A0A7D5PG61_9EURY</name>
<feature type="transmembrane region" description="Helical" evidence="1">
    <location>
        <begin position="32"/>
        <end position="53"/>
    </location>
</feature>
<feature type="transmembrane region" description="Helical" evidence="1">
    <location>
        <begin position="259"/>
        <end position="277"/>
    </location>
</feature>
<dbReference type="InterPro" id="IPR058278">
    <property type="entry name" value="DUF7972"/>
</dbReference>
<evidence type="ECO:0008006" key="4">
    <source>
        <dbReference type="Google" id="ProtNLM"/>
    </source>
</evidence>
<keyword evidence="1" id="KW-1133">Transmembrane helix</keyword>
<keyword evidence="1" id="KW-0472">Membrane</keyword>
<feature type="transmembrane region" description="Helical" evidence="1">
    <location>
        <begin position="292"/>
        <end position="314"/>
    </location>
</feature>
<organism evidence="2 3">
    <name type="scientific">Halosimplex pelagicum</name>
    <dbReference type="NCBI Taxonomy" id="869886"/>
    <lineage>
        <taxon>Archaea</taxon>
        <taxon>Methanobacteriati</taxon>
        <taxon>Methanobacteriota</taxon>
        <taxon>Stenosarchaea group</taxon>
        <taxon>Halobacteria</taxon>
        <taxon>Halobacteriales</taxon>
        <taxon>Haloarculaceae</taxon>
        <taxon>Halosimplex</taxon>
    </lineage>
</organism>
<dbReference type="RefSeq" id="WP_179919138.1">
    <property type="nucleotide sequence ID" value="NZ_CP058909.1"/>
</dbReference>
<dbReference type="OrthoDB" id="202254at2157"/>